<organism evidence="1 2">
    <name type="scientific">Cichorium intybus</name>
    <name type="common">Chicory</name>
    <dbReference type="NCBI Taxonomy" id="13427"/>
    <lineage>
        <taxon>Eukaryota</taxon>
        <taxon>Viridiplantae</taxon>
        <taxon>Streptophyta</taxon>
        <taxon>Embryophyta</taxon>
        <taxon>Tracheophyta</taxon>
        <taxon>Spermatophyta</taxon>
        <taxon>Magnoliopsida</taxon>
        <taxon>eudicotyledons</taxon>
        <taxon>Gunneridae</taxon>
        <taxon>Pentapetalae</taxon>
        <taxon>asterids</taxon>
        <taxon>campanulids</taxon>
        <taxon>Asterales</taxon>
        <taxon>Asteraceae</taxon>
        <taxon>Cichorioideae</taxon>
        <taxon>Cichorieae</taxon>
        <taxon>Cichoriinae</taxon>
        <taxon>Cichorium</taxon>
    </lineage>
</organism>
<name>A0ACB9GH01_CICIN</name>
<keyword evidence="2" id="KW-1185">Reference proteome</keyword>
<dbReference type="Proteomes" id="UP001055811">
    <property type="component" value="Linkage Group LG02"/>
</dbReference>
<dbReference type="EMBL" id="CM042010">
    <property type="protein sequence ID" value="KAI3782458.1"/>
    <property type="molecule type" value="Genomic_DNA"/>
</dbReference>
<gene>
    <name evidence="1" type="ORF">L2E82_12505</name>
</gene>
<accession>A0ACB9GH01</accession>
<evidence type="ECO:0000313" key="1">
    <source>
        <dbReference type="EMBL" id="KAI3782458.1"/>
    </source>
</evidence>
<sequence>MARTAELGLLPAESTRRWEGWTGVTGDAEMVVADWRLGRRRVSNDVAKMAYSLSFGRCLYRRLDVARIPILAPNIFLSLSLNSISAFGNLTFTRTDSHASDPPPLSALTLEISDTDLVDFINVSNLYFVVRLTPDCTLQIATFFSAVAVSEQLNMEQTYGQVGRMDGTNG</sequence>
<reference evidence="1 2" key="2">
    <citation type="journal article" date="2022" name="Mol. Ecol. Resour.">
        <title>The genomes of chicory, endive, great burdock and yacon provide insights into Asteraceae paleo-polyploidization history and plant inulin production.</title>
        <authorList>
            <person name="Fan W."/>
            <person name="Wang S."/>
            <person name="Wang H."/>
            <person name="Wang A."/>
            <person name="Jiang F."/>
            <person name="Liu H."/>
            <person name="Zhao H."/>
            <person name="Xu D."/>
            <person name="Zhang Y."/>
        </authorList>
    </citation>
    <scope>NUCLEOTIDE SEQUENCE [LARGE SCALE GENOMIC DNA]</scope>
    <source>
        <strain evidence="2">cv. Punajuju</strain>
        <tissue evidence="1">Leaves</tissue>
    </source>
</reference>
<reference evidence="2" key="1">
    <citation type="journal article" date="2022" name="Mol. Ecol. Resour.">
        <title>The genomes of chicory, endive, great burdock and yacon provide insights into Asteraceae palaeo-polyploidization history and plant inulin production.</title>
        <authorList>
            <person name="Fan W."/>
            <person name="Wang S."/>
            <person name="Wang H."/>
            <person name="Wang A."/>
            <person name="Jiang F."/>
            <person name="Liu H."/>
            <person name="Zhao H."/>
            <person name="Xu D."/>
            <person name="Zhang Y."/>
        </authorList>
    </citation>
    <scope>NUCLEOTIDE SEQUENCE [LARGE SCALE GENOMIC DNA]</scope>
    <source>
        <strain evidence="2">cv. Punajuju</strain>
    </source>
</reference>
<protein>
    <submittedName>
        <fullName evidence="1">Uncharacterized protein</fullName>
    </submittedName>
</protein>
<evidence type="ECO:0000313" key="2">
    <source>
        <dbReference type="Proteomes" id="UP001055811"/>
    </source>
</evidence>
<proteinExistence type="predicted"/>
<comment type="caution">
    <text evidence="1">The sequence shown here is derived from an EMBL/GenBank/DDBJ whole genome shotgun (WGS) entry which is preliminary data.</text>
</comment>